<name>D5BEY0_ZUNPS</name>
<evidence type="ECO:0000313" key="1">
    <source>
        <dbReference type="EMBL" id="ADF50859.1"/>
    </source>
</evidence>
<reference evidence="1 2" key="1">
    <citation type="journal article" date="2010" name="BMC Genomics">
        <title>The complete genome of Zunongwangia profunda SM-A87 reveals its adaptation to the deep-sea environment and ecological role in sedimentary organic nitrogen degradation.</title>
        <authorList>
            <person name="Qin Q.L."/>
            <person name="Zhang X.Y."/>
            <person name="Wang X.M."/>
            <person name="Liu G.M."/>
            <person name="Chen X.L."/>
            <person name="Xie B.B."/>
            <person name="Dang H.Y."/>
            <person name="Zhou B.C."/>
            <person name="Yu J."/>
            <person name="Zhang Y.Z."/>
        </authorList>
    </citation>
    <scope>NUCLEOTIDE SEQUENCE [LARGE SCALE GENOMIC DNA]</scope>
    <source>
        <strain evidence="2">DSM 18752 / CCTCC AB 206139 / SM-A87</strain>
    </source>
</reference>
<dbReference type="KEGG" id="zpr:ZPR_0501"/>
<evidence type="ECO:0000313" key="2">
    <source>
        <dbReference type="Proteomes" id="UP000001654"/>
    </source>
</evidence>
<organism evidence="1 2">
    <name type="scientific">Zunongwangia profunda (strain DSM 18752 / CCTCC AB 206139 / SM-A87)</name>
    <name type="common">Wangia profunda</name>
    <dbReference type="NCBI Taxonomy" id="655815"/>
    <lineage>
        <taxon>Bacteria</taxon>
        <taxon>Pseudomonadati</taxon>
        <taxon>Bacteroidota</taxon>
        <taxon>Flavobacteriia</taxon>
        <taxon>Flavobacteriales</taxon>
        <taxon>Flavobacteriaceae</taxon>
        <taxon>Zunongwangia</taxon>
    </lineage>
</organism>
<proteinExistence type="predicted"/>
<accession>D5BEY0</accession>
<dbReference type="EMBL" id="CP001650">
    <property type="protein sequence ID" value="ADF50859.1"/>
    <property type="molecule type" value="Genomic_DNA"/>
</dbReference>
<dbReference type="AlphaFoldDB" id="D5BEY0"/>
<protein>
    <submittedName>
        <fullName evidence="1">Uncharacterized protein</fullName>
    </submittedName>
</protein>
<keyword evidence="2" id="KW-1185">Reference proteome</keyword>
<gene>
    <name evidence="1" type="ordered locus">ZPR_0501</name>
</gene>
<dbReference type="HOGENOM" id="CLU_3241819_0_0_10"/>
<dbReference type="Proteomes" id="UP000001654">
    <property type="component" value="Chromosome"/>
</dbReference>
<sequence>MYLSLINFRSFQETPPTSVAKFSKNILKNLTNAGYLTYQAVKI</sequence>